<keyword evidence="2" id="KW-1185">Reference proteome</keyword>
<evidence type="ECO:0000313" key="1">
    <source>
        <dbReference type="EMBL" id="KAF9537795.1"/>
    </source>
</evidence>
<gene>
    <name evidence="1" type="ORF">BGW38_010028</name>
</gene>
<name>A0A9P6EXS4_9FUNG</name>
<comment type="caution">
    <text evidence="1">The sequence shown here is derived from an EMBL/GenBank/DDBJ whole genome shotgun (WGS) entry which is preliminary data.</text>
</comment>
<dbReference type="AlphaFoldDB" id="A0A9P6EXS4"/>
<accession>A0A9P6EXS4</accession>
<dbReference type="Proteomes" id="UP000780801">
    <property type="component" value="Unassembled WGS sequence"/>
</dbReference>
<dbReference type="OrthoDB" id="2443146at2759"/>
<dbReference type="EMBL" id="JAABOA010007768">
    <property type="protein sequence ID" value="KAF9537795.1"/>
    <property type="molecule type" value="Genomic_DNA"/>
</dbReference>
<evidence type="ECO:0000313" key="2">
    <source>
        <dbReference type="Proteomes" id="UP000780801"/>
    </source>
</evidence>
<protein>
    <submittedName>
        <fullName evidence="1">Uncharacterized protein</fullName>
    </submittedName>
</protein>
<proteinExistence type="predicted"/>
<sequence>MWAKMRGWILELFPTLELSQIPHHEIFGWPLTAGLPTIAIHLHSTVTHAIWRTYCKLGDGEHLMRDELLWMSVNGFKKRAQTELARAHYLDKQRREKARSINEKRKVEKNPTPAYTAFENVWNTPPRITVTREAVFFGEMWPTPGDASTQAAAGA</sequence>
<reference evidence="1" key="1">
    <citation type="journal article" date="2020" name="Fungal Divers.">
        <title>Resolving the Mortierellaceae phylogeny through synthesis of multi-gene phylogenetics and phylogenomics.</title>
        <authorList>
            <person name="Vandepol N."/>
            <person name="Liber J."/>
            <person name="Desiro A."/>
            <person name="Na H."/>
            <person name="Kennedy M."/>
            <person name="Barry K."/>
            <person name="Grigoriev I.V."/>
            <person name="Miller A.N."/>
            <person name="O'Donnell K."/>
            <person name="Stajich J.E."/>
            <person name="Bonito G."/>
        </authorList>
    </citation>
    <scope>NUCLEOTIDE SEQUENCE</scope>
    <source>
        <strain evidence="1">KOD1015</strain>
    </source>
</reference>
<organism evidence="1 2">
    <name type="scientific">Lunasporangiospora selenospora</name>
    <dbReference type="NCBI Taxonomy" id="979761"/>
    <lineage>
        <taxon>Eukaryota</taxon>
        <taxon>Fungi</taxon>
        <taxon>Fungi incertae sedis</taxon>
        <taxon>Mucoromycota</taxon>
        <taxon>Mortierellomycotina</taxon>
        <taxon>Mortierellomycetes</taxon>
        <taxon>Mortierellales</taxon>
        <taxon>Mortierellaceae</taxon>
        <taxon>Lunasporangiospora</taxon>
    </lineage>
</organism>